<proteinExistence type="predicted"/>
<dbReference type="SUPFAM" id="SSF47226">
    <property type="entry name" value="Histidine-containing phosphotransfer domain, HPT domain"/>
    <property type="match status" value="1"/>
</dbReference>
<dbReference type="PROSITE" id="PS50851">
    <property type="entry name" value="CHEW"/>
    <property type="match status" value="1"/>
</dbReference>
<protein>
    <recommendedName>
        <fullName evidence="2">histidine kinase</fullName>
        <ecNumber evidence="2">2.7.13.3</ecNumber>
    </recommendedName>
</protein>
<dbReference type="SUPFAM" id="SSF55874">
    <property type="entry name" value="ATPase domain of HSP90 chaperone/DNA topoisomerase II/histidine kinase"/>
    <property type="match status" value="1"/>
</dbReference>
<evidence type="ECO:0000259" key="10">
    <source>
        <dbReference type="PROSITE" id="PS50851"/>
    </source>
</evidence>
<dbReference type="Pfam" id="PF01627">
    <property type="entry name" value="Hpt"/>
    <property type="match status" value="1"/>
</dbReference>
<evidence type="ECO:0000256" key="1">
    <source>
        <dbReference type="ARBA" id="ARBA00000085"/>
    </source>
</evidence>
<dbReference type="InterPro" id="IPR036890">
    <property type="entry name" value="HATPase_C_sf"/>
</dbReference>
<evidence type="ECO:0000256" key="2">
    <source>
        <dbReference type="ARBA" id="ARBA00012438"/>
    </source>
</evidence>
<dbReference type="Gene3D" id="2.30.30.40">
    <property type="entry name" value="SH3 Domains"/>
    <property type="match status" value="1"/>
</dbReference>
<dbReference type="PANTHER" id="PTHR43395">
    <property type="entry name" value="SENSOR HISTIDINE KINASE CHEA"/>
    <property type="match status" value="1"/>
</dbReference>
<dbReference type="InterPro" id="IPR002545">
    <property type="entry name" value="CheW-lke_dom"/>
</dbReference>
<comment type="catalytic activity">
    <reaction evidence="1">
        <text>ATP + protein L-histidine = ADP + protein N-phospho-L-histidine.</text>
        <dbReference type="EC" id="2.7.13.3"/>
    </reaction>
</comment>
<comment type="caution">
    <text evidence="12">The sequence shown here is derived from an EMBL/GenBank/DDBJ whole genome shotgun (WGS) entry which is preliminary data.</text>
</comment>
<feature type="domain" description="HPt" evidence="11">
    <location>
        <begin position="1"/>
        <end position="104"/>
    </location>
</feature>
<evidence type="ECO:0000256" key="3">
    <source>
        <dbReference type="ARBA" id="ARBA00022553"/>
    </source>
</evidence>
<evidence type="ECO:0000256" key="7">
    <source>
        <dbReference type="PROSITE-ProRule" id="PRU00110"/>
    </source>
</evidence>
<dbReference type="InterPro" id="IPR003594">
    <property type="entry name" value="HATPase_dom"/>
</dbReference>
<dbReference type="PROSITE" id="PS50109">
    <property type="entry name" value="HIS_KIN"/>
    <property type="match status" value="1"/>
</dbReference>
<dbReference type="InterPro" id="IPR036641">
    <property type="entry name" value="HPT_dom_sf"/>
</dbReference>
<sequence>MIDDDTLWEGFAAESEEHLDTIERLLSAPVDKEGVNTLFRAFHSLKGMSSVLGAAGMRDVAHGSEDLLGLARAGKLAVTGGVADGLTAAVDALRGLRARVLESRRDAPADPALLRRIAVLADGEGAPTPAPPALEAVAPAGTDPLLGAFASRCAAAAPLLAGLSSGRDPAALAETAALAAAARMLRLPGLAEAMEALASAAPNGSSGALPALGRLRRRLVLLAARAGETAGAETIPRAARGEVDTAALASAADALADPPGGHHALAAAARDAAAAACALGQDALERALLALEDLADRAADPDAAALLAARGPALAEAIRHAGSGSTAPVAGGEGDSRIPAGFLPLLSETARQRAVAALDSGARLYVARLAMGQGEALEAAISDALRPEAEILGSRTLPGASPPLLELLLASAAELDVLSRAATAADPSRRVLLSLSAAEEEGSHAPATAGGATMRVRRETIDGLISLEAEVRAASLALAEALRESAPRNAIARLTVLAGRLEGATGRELTGLADRLRRFEDALEEAESRLSFSLRRLDEAVMELRVVPIGTLFARLPRVARAVAEPEGKGVEVVLEGQDVAIDRTLVEGLADPLLHLLRNAVDHGIEAPAERRAAGKPPRAVIRVSAARRAGGIRVRVSDDGRGIHHGRVLARAVDRGLVTPEEAGGLSPAAIEALLFRPGFSTAETITETSGRGVGLDVVQEAARRAGGTLEVASTPGRGTSFTLRLPFTAATQSVLLVEVGGHPYAIPAARVEAVLEGEGDGRPVLPLAPLLGLPPAPLGAVVVARAAAGLVAIGVDSVQRRADILLRPLHPALARLPGVGGVGVLGNGAPVLLLEPDGISENVAGPT</sequence>
<name>A0ABT1X8A3_9PROT</name>
<evidence type="ECO:0000256" key="5">
    <source>
        <dbReference type="ARBA" id="ARBA00022777"/>
    </source>
</evidence>
<dbReference type="Gene3D" id="3.30.565.10">
    <property type="entry name" value="Histidine kinase-like ATPase, C-terminal domain"/>
    <property type="match status" value="1"/>
</dbReference>
<evidence type="ECO:0000259" key="11">
    <source>
        <dbReference type="PROSITE" id="PS50894"/>
    </source>
</evidence>
<keyword evidence="6" id="KW-0902">Two-component regulatory system</keyword>
<dbReference type="InterPro" id="IPR005467">
    <property type="entry name" value="His_kinase_dom"/>
</dbReference>
<dbReference type="Proteomes" id="UP001524642">
    <property type="component" value="Unassembled WGS sequence"/>
</dbReference>
<dbReference type="Gene3D" id="1.20.120.160">
    <property type="entry name" value="HPT domain"/>
    <property type="match status" value="1"/>
</dbReference>
<evidence type="ECO:0000313" key="13">
    <source>
        <dbReference type="Proteomes" id="UP001524642"/>
    </source>
</evidence>
<keyword evidence="13" id="KW-1185">Reference proteome</keyword>
<keyword evidence="8" id="KW-0175">Coiled coil</keyword>
<keyword evidence="5" id="KW-0418">Kinase</keyword>
<keyword evidence="12" id="KW-0547">Nucleotide-binding</keyword>
<feature type="coiled-coil region" evidence="8">
    <location>
        <begin position="509"/>
        <end position="543"/>
    </location>
</feature>
<dbReference type="SMART" id="SM00073">
    <property type="entry name" value="HPT"/>
    <property type="match status" value="1"/>
</dbReference>
<reference evidence="12 13" key="1">
    <citation type="submission" date="2022-06" db="EMBL/GenBank/DDBJ databases">
        <title>Roseomonas CN29.</title>
        <authorList>
            <person name="Cheng Y."/>
            <person name="He X."/>
        </authorList>
    </citation>
    <scope>NUCLEOTIDE SEQUENCE [LARGE SCALE GENOMIC DNA]</scope>
    <source>
        <strain evidence="12 13">CN29</strain>
    </source>
</reference>
<keyword evidence="3 7" id="KW-0597">Phosphoprotein</keyword>
<evidence type="ECO:0000313" key="12">
    <source>
        <dbReference type="EMBL" id="MCR0984335.1"/>
    </source>
</evidence>
<keyword evidence="12" id="KW-0067">ATP-binding</keyword>
<organism evidence="12 13">
    <name type="scientific">Roseomonas populi</name>
    <dbReference type="NCBI Taxonomy" id="3121582"/>
    <lineage>
        <taxon>Bacteria</taxon>
        <taxon>Pseudomonadati</taxon>
        <taxon>Pseudomonadota</taxon>
        <taxon>Alphaproteobacteria</taxon>
        <taxon>Acetobacterales</taxon>
        <taxon>Roseomonadaceae</taxon>
        <taxon>Roseomonas</taxon>
    </lineage>
</organism>
<dbReference type="InterPro" id="IPR036061">
    <property type="entry name" value="CheW-like_dom_sf"/>
</dbReference>
<evidence type="ECO:0000256" key="4">
    <source>
        <dbReference type="ARBA" id="ARBA00022679"/>
    </source>
</evidence>
<evidence type="ECO:0000256" key="6">
    <source>
        <dbReference type="ARBA" id="ARBA00023012"/>
    </source>
</evidence>
<dbReference type="CDD" id="cd00088">
    <property type="entry name" value="HPT"/>
    <property type="match status" value="1"/>
</dbReference>
<dbReference type="SMART" id="SM00260">
    <property type="entry name" value="CheW"/>
    <property type="match status" value="1"/>
</dbReference>
<dbReference type="GO" id="GO:0005524">
    <property type="term" value="F:ATP binding"/>
    <property type="evidence" value="ECO:0007669"/>
    <property type="project" value="UniProtKB-KW"/>
</dbReference>
<dbReference type="SUPFAM" id="SSF50341">
    <property type="entry name" value="CheW-like"/>
    <property type="match status" value="1"/>
</dbReference>
<dbReference type="InterPro" id="IPR008207">
    <property type="entry name" value="Sig_transdc_His_kin_Hpt_dom"/>
</dbReference>
<accession>A0ABT1X8A3</accession>
<dbReference type="EMBL" id="JANJOU010000020">
    <property type="protein sequence ID" value="MCR0984335.1"/>
    <property type="molecule type" value="Genomic_DNA"/>
</dbReference>
<dbReference type="PANTHER" id="PTHR43395:SF8">
    <property type="entry name" value="HISTIDINE KINASE"/>
    <property type="match status" value="1"/>
</dbReference>
<dbReference type="EC" id="2.7.13.3" evidence="2"/>
<feature type="domain" description="Histidine kinase" evidence="9">
    <location>
        <begin position="512"/>
        <end position="732"/>
    </location>
</feature>
<dbReference type="Pfam" id="PF02518">
    <property type="entry name" value="HATPase_c"/>
    <property type="match status" value="1"/>
</dbReference>
<dbReference type="InterPro" id="IPR004358">
    <property type="entry name" value="Sig_transdc_His_kin-like_C"/>
</dbReference>
<evidence type="ECO:0000256" key="8">
    <source>
        <dbReference type="SAM" id="Coils"/>
    </source>
</evidence>
<evidence type="ECO:0000259" key="9">
    <source>
        <dbReference type="PROSITE" id="PS50109"/>
    </source>
</evidence>
<dbReference type="Pfam" id="PF01584">
    <property type="entry name" value="CheW"/>
    <property type="match status" value="1"/>
</dbReference>
<dbReference type="InterPro" id="IPR051315">
    <property type="entry name" value="Bact_Chemotaxis_CheA"/>
</dbReference>
<dbReference type="RefSeq" id="WP_257717989.1">
    <property type="nucleotide sequence ID" value="NZ_JANJOU010000020.1"/>
</dbReference>
<feature type="domain" description="CheW-like" evidence="10">
    <location>
        <begin position="711"/>
        <end position="848"/>
    </location>
</feature>
<keyword evidence="4" id="KW-0808">Transferase</keyword>
<feature type="modified residue" description="Phosphohistidine" evidence="7">
    <location>
        <position position="43"/>
    </location>
</feature>
<dbReference type="SMART" id="SM00387">
    <property type="entry name" value="HATPase_c"/>
    <property type="match status" value="1"/>
</dbReference>
<dbReference type="PRINTS" id="PR00344">
    <property type="entry name" value="BCTRLSENSOR"/>
</dbReference>
<dbReference type="PROSITE" id="PS50894">
    <property type="entry name" value="HPT"/>
    <property type="match status" value="1"/>
</dbReference>
<gene>
    <name evidence="12" type="ORF">NRP21_19955</name>
</gene>